<dbReference type="EMBL" id="JAFREP010000001">
    <property type="protein sequence ID" value="MBO1316858.1"/>
    <property type="molecule type" value="Genomic_DNA"/>
</dbReference>
<dbReference type="InterPro" id="IPR011990">
    <property type="entry name" value="TPR-like_helical_dom_sf"/>
</dbReference>
<dbReference type="InterPro" id="IPR019734">
    <property type="entry name" value="TPR_rpt"/>
</dbReference>
<evidence type="ECO:0000313" key="2">
    <source>
        <dbReference type="EMBL" id="MBO1316858.1"/>
    </source>
</evidence>
<keyword evidence="1" id="KW-0732">Signal</keyword>
<evidence type="ECO:0000313" key="3">
    <source>
        <dbReference type="Proteomes" id="UP000664417"/>
    </source>
</evidence>
<proteinExistence type="predicted"/>
<keyword evidence="3" id="KW-1185">Reference proteome</keyword>
<accession>A0A8J7U228</accession>
<dbReference type="Pfam" id="PF13181">
    <property type="entry name" value="TPR_8"/>
    <property type="match status" value="1"/>
</dbReference>
<feature type="chain" id="PRO_5035227065" description="DUF3857 domain-containing protein" evidence="1">
    <location>
        <begin position="25"/>
        <end position="1218"/>
    </location>
</feature>
<protein>
    <recommendedName>
        <fullName evidence="4">DUF3857 domain-containing protein</fullName>
    </recommendedName>
</protein>
<dbReference type="SUPFAM" id="SSF48452">
    <property type="entry name" value="TPR-like"/>
    <property type="match status" value="1"/>
</dbReference>
<sequence>MVLRKMTLLAGLCLVLTLAAPLAAADLEAAWNKLAKDNDPEAARVLFAEGRKAGDHQFAIGWFLTFSGQGPTEELNRAALTILREDPTSPAAEWVLKWMSQYRDCLPNWGNDVAQIIADARPGNAELMVRYANMNRFASRNRKEEPAFGAIAQRAAFLTEWKISENFGNYPIPAFDKKHPAEEARYWNNEALNYRSRTGVVLPPRHASGAGVIYGFGRFGNPVEQEVTFRVFSYHNIAVYLDGVRVAQFNMLEEYGPNIRFFKVKLPAGEHEVLVKSTQTRGNNGQFSVQVTGKQPVSLLKPGNPVHDLSDKVQTAETIQVGLAAAIADETSDFAAFQRAFLAILDKDKATSLKLLEDLYESYDGSLLIGTLLSEVYLGAVKFLPPNDQISRAYQILASFLQAPDYNQQAMYSLALLLNRHNQTKDALVLLNRIVEINPGFCEALDALLAISNNEKLLDVRQKALGLLNDMGPANRWAQQELLKETRRDGDLGRTKEILANLAELLPWEGFQAQLHEMNEEFELAIKDLESRGKVFDDRAYYPYAVSQGYAKLGKINEQRVWLEKALEIDPTHEDAILDLVNLSGFQGKMDEAKQILRDYLRIEPANSAFRQRLSHLEGRTAFEAYRVDSAEIIAEAKNKPISEGANSELLLDQLMVRLFPDGSQMRYTHLVSRVLTKDGVDSESEIRLPGEDIEILELRTIKQDGSVLYPESFEHKSTISLSGVSVGDFIDEEHIEYLPPAYYDSDGLDSFMTFIFQGVDRIYHHSELVLIYPEDLQPEPALLSRNMPEGQPTVEVKNGLKYVRWLTKDMPPLTVEPSMPPANYSQPVASFYFNTDWEEIRDFYTHATRQRLGVVNRLKPQIEAWRQLDLEPRALAERIYRDITERIDQDGPFYQDVNLTWESRAGNATLLVAAVYRELGIKHDIVLTRPERIRHYTFDTPLPSLSYSLLRLPFEDGDVWLDANQAGLPFGYVPFPFRGSTGIVLDGGERLWIDIPAFEDRLDRVASRYEFHFAADGKVEATGAETFYGQTAARLSENWKQLNRPEIMQRVEAGINQNFPGAVVSETGENDELPPGEFEINYSFKHDSLAKPNDSGFDIEFLLPKTPLLNRYGSLPDRKTPILIAQPHFNVANETLHLPEGMRWEVTPRKIVKESDFGTYSLSITPESDQVLKVKREYHVPAQFVMPEAYQEFLVFCKTMVENEDLTFKAVKDVGAP</sequence>
<dbReference type="AlphaFoldDB" id="A0A8J7U228"/>
<name>A0A8J7U228_9BACT</name>
<comment type="caution">
    <text evidence="2">The sequence shown here is derived from an EMBL/GenBank/DDBJ whole genome shotgun (WGS) entry which is preliminary data.</text>
</comment>
<dbReference type="Gene3D" id="2.60.120.1130">
    <property type="match status" value="1"/>
</dbReference>
<dbReference type="RefSeq" id="WP_207856095.1">
    <property type="nucleotide sequence ID" value="NZ_JAFREP010000001.1"/>
</dbReference>
<dbReference type="Gene3D" id="1.25.40.10">
    <property type="entry name" value="Tetratricopeptide repeat domain"/>
    <property type="match status" value="1"/>
</dbReference>
<dbReference type="Proteomes" id="UP000664417">
    <property type="component" value="Unassembled WGS sequence"/>
</dbReference>
<reference evidence="2" key="1">
    <citation type="submission" date="2021-03" db="EMBL/GenBank/DDBJ databases">
        <authorList>
            <person name="Wang G."/>
        </authorList>
    </citation>
    <scope>NUCLEOTIDE SEQUENCE</scope>
    <source>
        <strain evidence="2">KCTC 12899</strain>
    </source>
</reference>
<feature type="signal peptide" evidence="1">
    <location>
        <begin position="1"/>
        <end position="24"/>
    </location>
</feature>
<dbReference type="Gene3D" id="2.60.40.3140">
    <property type="match status" value="1"/>
</dbReference>
<evidence type="ECO:0008006" key="4">
    <source>
        <dbReference type="Google" id="ProtNLM"/>
    </source>
</evidence>
<evidence type="ECO:0000256" key="1">
    <source>
        <dbReference type="SAM" id="SignalP"/>
    </source>
</evidence>
<gene>
    <name evidence="2" type="ORF">J3U88_00200</name>
</gene>
<dbReference type="SUPFAM" id="SSF81901">
    <property type="entry name" value="HCP-like"/>
    <property type="match status" value="1"/>
</dbReference>
<organism evidence="2 3">
    <name type="scientific">Acanthopleuribacter pedis</name>
    <dbReference type="NCBI Taxonomy" id="442870"/>
    <lineage>
        <taxon>Bacteria</taxon>
        <taxon>Pseudomonadati</taxon>
        <taxon>Acidobacteriota</taxon>
        <taxon>Holophagae</taxon>
        <taxon>Acanthopleuribacterales</taxon>
        <taxon>Acanthopleuribacteraceae</taxon>
        <taxon>Acanthopleuribacter</taxon>
    </lineage>
</organism>